<accession>A0A6J5KS00</accession>
<evidence type="ECO:0000313" key="1">
    <source>
        <dbReference type="EMBL" id="CAB4122163.1"/>
    </source>
</evidence>
<dbReference type="EMBL" id="LR796176">
    <property type="protein sequence ID" value="CAB4124026.1"/>
    <property type="molecule type" value="Genomic_DNA"/>
</dbReference>
<name>A0A6J5KS00_9CAUD</name>
<organism evidence="2">
    <name type="scientific">uncultured Caudovirales phage</name>
    <dbReference type="NCBI Taxonomy" id="2100421"/>
    <lineage>
        <taxon>Viruses</taxon>
        <taxon>Duplodnaviria</taxon>
        <taxon>Heunggongvirae</taxon>
        <taxon>Uroviricota</taxon>
        <taxon>Caudoviricetes</taxon>
        <taxon>Peduoviridae</taxon>
        <taxon>Maltschvirus</taxon>
        <taxon>Maltschvirus maltsch</taxon>
    </lineage>
</organism>
<proteinExistence type="predicted"/>
<protein>
    <submittedName>
        <fullName evidence="2">Uncharacterized protein</fullName>
    </submittedName>
</protein>
<gene>
    <name evidence="3" type="ORF">UFOVP220_123</name>
    <name evidence="1" type="ORF">UFOVP26_103</name>
    <name evidence="2" type="ORF">UFOVP44_132</name>
</gene>
<evidence type="ECO:0000313" key="3">
    <source>
        <dbReference type="EMBL" id="CAB5219687.1"/>
    </source>
</evidence>
<dbReference type="EMBL" id="LR796152">
    <property type="protein sequence ID" value="CAB4122163.1"/>
    <property type="molecule type" value="Genomic_DNA"/>
</dbReference>
<sequence length="78" mass="9313">MSYTEESNQEEKEILAIPWNSIFFPEVRFVGYTYDQWNKRNRQLLSLGRTEDEAIMLSRNKVHGGGKWRLADYIRENS</sequence>
<dbReference type="EMBL" id="LR798268">
    <property type="protein sequence ID" value="CAB5219687.1"/>
    <property type="molecule type" value="Genomic_DNA"/>
</dbReference>
<reference evidence="2" key="1">
    <citation type="submission" date="2020-04" db="EMBL/GenBank/DDBJ databases">
        <authorList>
            <person name="Chiriac C."/>
            <person name="Salcher M."/>
            <person name="Ghai R."/>
            <person name="Kavagutti S V."/>
        </authorList>
    </citation>
    <scope>NUCLEOTIDE SEQUENCE</scope>
</reference>
<evidence type="ECO:0000313" key="2">
    <source>
        <dbReference type="EMBL" id="CAB4124026.1"/>
    </source>
</evidence>